<organism evidence="1">
    <name type="scientific">Dunaliella tertiolecta</name>
    <name type="common">Green alga</name>
    <dbReference type="NCBI Taxonomy" id="3047"/>
    <lineage>
        <taxon>Eukaryota</taxon>
        <taxon>Viridiplantae</taxon>
        <taxon>Chlorophyta</taxon>
        <taxon>core chlorophytes</taxon>
        <taxon>Chlorophyceae</taxon>
        <taxon>CS clade</taxon>
        <taxon>Chlamydomonadales</taxon>
        <taxon>Dunaliellaceae</taxon>
        <taxon>Dunaliella</taxon>
    </lineage>
</organism>
<sequence length="197" mass="21900">MVLDNMILNMIINQVTRICGGCKHKKEDYASHKGCVHEGKGPLTGNKLWLLVPALPHPSSMQGAGTHAQRCNGPAHFWMQAGHASKRMGKQTTSYKRVQLWPLKGGWKNAAVEKTMNTLKVQNEGRSCGSSSWRATRSLLLHRNAQHIPMLGMQKCFLRPPLGEALASLLVRGPSFMHAAGPSLRRLLFSFEHCIHF</sequence>
<protein>
    <submittedName>
        <fullName evidence="1">Uncharacterized protein</fullName>
    </submittedName>
</protein>
<evidence type="ECO:0000313" key="1">
    <source>
        <dbReference type="EMBL" id="CAE0500299.1"/>
    </source>
</evidence>
<dbReference type="EMBL" id="HBIP01025526">
    <property type="protein sequence ID" value="CAE0500299.1"/>
    <property type="molecule type" value="Transcribed_RNA"/>
</dbReference>
<accession>A0A7S3R219</accession>
<name>A0A7S3R219_DUNTE</name>
<gene>
    <name evidence="1" type="ORF">DTER00134_LOCUS15372</name>
</gene>
<proteinExistence type="predicted"/>
<reference evidence="1" key="1">
    <citation type="submission" date="2021-01" db="EMBL/GenBank/DDBJ databases">
        <authorList>
            <person name="Corre E."/>
            <person name="Pelletier E."/>
            <person name="Niang G."/>
            <person name="Scheremetjew M."/>
            <person name="Finn R."/>
            <person name="Kale V."/>
            <person name="Holt S."/>
            <person name="Cochrane G."/>
            <person name="Meng A."/>
            <person name="Brown T."/>
            <person name="Cohen L."/>
        </authorList>
    </citation>
    <scope>NUCLEOTIDE SEQUENCE</scope>
    <source>
        <strain evidence="1">CCMP1320</strain>
    </source>
</reference>
<dbReference type="AlphaFoldDB" id="A0A7S3R219"/>